<dbReference type="InterPro" id="IPR036568">
    <property type="entry name" value="GGCT-like_sf"/>
</dbReference>
<comment type="caution">
    <text evidence="5">The sequence shown here is derived from an EMBL/GenBank/DDBJ whole genome shotgun (WGS) entry which is preliminary data.</text>
</comment>
<protein>
    <recommendedName>
        <fullName evidence="3">Putative gamma-glutamylcyclotransferase</fullName>
    </recommendedName>
</protein>
<feature type="domain" description="Gamma-glutamylcyclotransferase AIG2-like" evidence="4">
    <location>
        <begin position="8"/>
        <end position="125"/>
    </location>
</feature>
<evidence type="ECO:0000313" key="5">
    <source>
        <dbReference type="EMBL" id="PPQ64595.1"/>
    </source>
</evidence>
<dbReference type="PANTHER" id="PTHR31544:SF2">
    <property type="entry name" value="AIG2-LIKE PROTEIN D"/>
    <property type="match status" value="1"/>
</dbReference>
<sequence>MSKARSAFFYGTLMHPKILKAVIKNDGPHLKVCPAVLLDYTRHEVKGCDYPGIIPFDRGIKIINRELSQEEKSVRGTLVKGLTDKDMAYLDDFEGDEYRREKVQVHALGLLQDLSADLDSETFVTEHPPPLPDSPDTLTPIEAETYVYADENNLDASLWSFQDFVKHNAWKWYGGTR</sequence>
<gene>
    <name evidence="5" type="ORF">CVT26_001993</name>
</gene>
<dbReference type="PANTHER" id="PTHR31544">
    <property type="entry name" value="AIG2-LIKE PROTEIN D"/>
    <property type="match status" value="1"/>
</dbReference>
<evidence type="ECO:0000256" key="3">
    <source>
        <dbReference type="ARBA" id="ARBA00030602"/>
    </source>
</evidence>
<evidence type="ECO:0000259" key="4">
    <source>
        <dbReference type="Pfam" id="PF06094"/>
    </source>
</evidence>
<dbReference type="Gene3D" id="3.10.490.10">
    <property type="entry name" value="Gamma-glutamyl cyclotransferase-like"/>
    <property type="match status" value="1"/>
</dbReference>
<dbReference type="SUPFAM" id="SSF110857">
    <property type="entry name" value="Gamma-glutamyl cyclotransferase-like"/>
    <property type="match status" value="1"/>
</dbReference>
<dbReference type="InterPro" id="IPR009288">
    <property type="entry name" value="AIG2-like_dom"/>
</dbReference>
<name>A0A409VE03_9AGAR</name>
<dbReference type="STRING" id="231916.A0A409VE03"/>
<dbReference type="InParanoid" id="A0A409VE03"/>
<dbReference type="CDD" id="cd06661">
    <property type="entry name" value="GGCT_like"/>
    <property type="match status" value="1"/>
</dbReference>
<dbReference type="AlphaFoldDB" id="A0A409VE03"/>
<keyword evidence="6" id="KW-1185">Reference proteome</keyword>
<dbReference type="EMBL" id="NHYE01005665">
    <property type="protein sequence ID" value="PPQ64595.1"/>
    <property type="molecule type" value="Genomic_DNA"/>
</dbReference>
<dbReference type="GO" id="GO:0016740">
    <property type="term" value="F:transferase activity"/>
    <property type="evidence" value="ECO:0007669"/>
    <property type="project" value="UniProtKB-KW"/>
</dbReference>
<dbReference type="Pfam" id="PF06094">
    <property type="entry name" value="GGACT"/>
    <property type="match status" value="1"/>
</dbReference>
<accession>A0A409VE03</accession>
<comment type="similarity">
    <text evidence="1">Belongs to the gamma-glutamylcyclotransferase family.</text>
</comment>
<dbReference type="InterPro" id="IPR013024">
    <property type="entry name" value="GGCT-like"/>
</dbReference>
<proteinExistence type="inferred from homology"/>
<dbReference type="InterPro" id="IPR045038">
    <property type="entry name" value="AIG2-like"/>
</dbReference>
<evidence type="ECO:0000313" key="6">
    <source>
        <dbReference type="Proteomes" id="UP000284706"/>
    </source>
</evidence>
<evidence type="ECO:0000256" key="2">
    <source>
        <dbReference type="ARBA" id="ARBA00022679"/>
    </source>
</evidence>
<dbReference type="OrthoDB" id="1044435at2759"/>
<evidence type="ECO:0000256" key="1">
    <source>
        <dbReference type="ARBA" id="ARBA00008861"/>
    </source>
</evidence>
<reference evidence="5 6" key="1">
    <citation type="journal article" date="2018" name="Evol. Lett.">
        <title>Horizontal gene cluster transfer increased hallucinogenic mushroom diversity.</title>
        <authorList>
            <person name="Reynolds H.T."/>
            <person name="Vijayakumar V."/>
            <person name="Gluck-Thaler E."/>
            <person name="Korotkin H.B."/>
            <person name="Matheny P.B."/>
            <person name="Slot J.C."/>
        </authorList>
    </citation>
    <scope>NUCLEOTIDE SEQUENCE [LARGE SCALE GENOMIC DNA]</scope>
    <source>
        <strain evidence="5 6">SRW20</strain>
    </source>
</reference>
<dbReference type="Proteomes" id="UP000284706">
    <property type="component" value="Unassembled WGS sequence"/>
</dbReference>
<keyword evidence="2" id="KW-0808">Transferase</keyword>
<organism evidence="5 6">
    <name type="scientific">Gymnopilus dilepis</name>
    <dbReference type="NCBI Taxonomy" id="231916"/>
    <lineage>
        <taxon>Eukaryota</taxon>
        <taxon>Fungi</taxon>
        <taxon>Dikarya</taxon>
        <taxon>Basidiomycota</taxon>
        <taxon>Agaricomycotina</taxon>
        <taxon>Agaricomycetes</taxon>
        <taxon>Agaricomycetidae</taxon>
        <taxon>Agaricales</taxon>
        <taxon>Agaricineae</taxon>
        <taxon>Hymenogastraceae</taxon>
        <taxon>Gymnopilus</taxon>
    </lineage>
</organism>